<dbReference type="GO" id="GO:0051484">
    <property type="term" value="P:isopentenyl diphosphate biosynthetic process, methylerythritol 4-phosphate pathway involved in terpenoid biosynthetic process"/>
    <property type="evidence" value="ECO:0007669"/>
    <property type="project" value="TreeGrafter"/>
</dbReference>
<dbReference type="Gene3D" id="1.10.1740.10">
    <property type="match status" value="1"/>
</dbReference>
<sequence>MYNGANEAAVEAFCSGRIGFLDIEQVVDYTLNQHAPVALSALEEIMEADRLARDAANGWIAHISQERRNRH</sequence>
<dbReference type="GO" id="GO:0070402">
    <property type="term" value="F:NADPH binding"/>
    <property type="evidence" value="ECO:0007669"/>
    <property type="project" value="TreeGrafter"/>
</dbReference>
<dbReference type="PANTHER" id="PTHR30525">
    <property type="entry name" value="1-DEOXY-D-XYLULOSE 5-PHOSPHATE REDUCTOISOMERASE"/>
    <property type="match status" value="1"/>
</dbReference>
<name>A0A645FYY4_9ZZZZ</name>
<comment type="caution">
    <text evidence="2">The sequence shown here is derived from an EMBL/GenBank/DDBJ whole genome shotgun (WGS) entry which is preliminary data.</text>
</comment>
<dbReference type="AlphaFoldDB" id="A0A645FYY4"/>
<dbReference type="InterPro" id="IPR036169">
    <property type="entry name" value="DXPR_C_sf"/>
</dbReference>
<dbReference type="EC" id="1.1.1.267" evidence="2"/>
<dbReference type="Pfam" id="PF13288">
    <property type="entry name" value="DXPR_C"/>
    <property type="match status" value="1"/>
</dbReference>
<protein>
    <submittedName>
        <fullName evidence="2">1-deoxy-D-xylulose 5-phosphate reductoisomerase</fullName>
        <ecNumber evidence="2">1.1.1.267</ecNumber>
    </submittedName>
</protein>
<dbReference type="InterPro" id="IPR026877">
    <property type="entry name" value="DXPR_C"/>
</dbReference>
<dbReference type="EMBL" id="VSSQ01067353">
    <property type="protein sequence ID" value="MPN19747.1"/>
    <property type="molecule type" value="Genomic_DNA"/>
</dbReference>
<accession>A0A645FYY4</accession>
<dbReference type="PANTHER" id="PTHR30525:SF0">
    <property type="entry name" value="1-DEOXY-D-XYLULOSE 5-PHOSPHATE REDUCTOISOMERASE, CHLOROPLASTIC"/>
    <property type="match status" value="1"/>
</dbReference>
<gene>
    <name evidence="2" type="primary">dxr_43</name>
    <name evidence="2" type="ORF">SDC9_167119</name>
</gene>
<dbReference type="GO" id="GO:0030604">
    <property type="term" value="F:1-deoxy-D-xylulose-5-phosphate reductoisomerase activity"/>
    <property type="evidence" value="ECO:0007669"/>
    <property type="project" value="UniProtKB-EC"/>
</dbReference>
<reference evidence="2" key="1">
    <citation type="submission" date="2019-08" db="EMBL/GenBank/DDBJ databases">
        <authorList>
            <person name="Kucharzyk K."/>
            <person name="Murdoch R.W."/>
            <person name="Higgins S."/>
            <person name="Loffler F."/>
        </authorList>
    </citation>
    <scope>NUCLEOTIDE SEQUENCE</scope>
</reference>
<keyword evidence="2" id="KW-0413">Isomerase</keyword>
<dbReference type="GO" id="GO:0030145">
    <property type="term" value="F:manganese ion binding"/>
    <property type="evidence" value="ECO:0007669"/>
    <property type="project" value="TreeGrafter"/>
</dbReference>
<keyword evidence="2" id="KW-0560">Oxidoreductase</keyword>
<evidence type="ECO:0000313" key="2">
    <source>
        <dbReference type="EMBL" id="MPN19747.1"/>
    </source>
</evidence>
<evidence type="ECO:0000259" key="1">
    <source>
        <dbReference type="Pfam" id="PF13288"/>
    </source>
</evidence>
<dbReference type="GO" id="GO:0016853">
    <property type="term" value="F:isomerase activity"/>
    <property type="evidence" value="ECO:0007669"/>
    <property type="project" value="UniProtKB-KW"/>
</dbReference>
<organism evidence="2">
    <name type="scientific">bioreactor metagenome</name>
    <dbReference type="NCBI Taxonomy" id="1076179"/>
    <lineage>
        <taxon>unclassified sequences</taxon>
        <taxon>metagenomes</taxon>
        <taxon>ecological metagenomes</taxon>
    </lineage>
</organism>
<dbReference type="SUPFAM" id="SSF69055">
    <property type="entry name" value="1-deoxy-D-xylulose-5-phosphate reductoisomerase, C-terminal domain"/>
    <property type="match status" value="1"/>
</dbReference>
<dbReference type="InterPro" id="IPR003821">
    <property type="entry name" value="DXP_reductoisomerase"/>
</dbReference>
<feature type="domain" description="DXP reductoisomerase C-terminal" evidence="1">
    <location>
        <begin position="2"/>
        <end position="54"/>
    </location>
</feature>
<proteinExistence type="predicted"/>